<dbReference type="EMBL" id="AP015037">
    <property type="protein sequence ID" value="BAT84428.1"/>
    <property type="molecule type" value="Genomic_DNA"/>
</dbReference>
<evidence type="ECO:0000313" key="2">
    <source>
        <dbReference type="Proteomes" id="UP000291084"/>
    </source>
</evidence>
<gene>
    <name evidence="1" type="primary">Vigan.04G180400</name>
    <name evidence="1" type="ORF">VIGAN_04180400</name>
</gene>
<protein>
    <submittedName>
        <fullName evidence="1">Uncharacterized protein</fullName>
    </submittedName>
</protein>
<evidence type="ECO:0000313" key="1">
    <source>
        <dbReference type="EMBL" id="BAT84428.1"/>
    </source>
</evidence>
<accession>A0A0S3RV49</accession>
<dbReference type="Proteomes" id="UP000291084">
    <property type="component" value="Chromosome 4"/>
</dbReference>
<dbReference type="AlphaFoldDB" id="A0A0S3RV49"/>
<organism evidence="1 2">
    <name type="scientific">Vigna angularis var. angularis</name>
    <dbReference type="NCBI Taxonomy" id="157739"/>
    <lineage>
        <taxon>Eukaryota</taxon>
        <taxon>Viridiplantae</taxon>
        <taxon>Streptophyta</taxon>
        <taxon>Embryophyta</taxon>
        <taxon>Tracheophyta</taxon>
        <taxon>Spermatophyta</taxon>
        <taxon>Magnoliopsida</taxon>
        <taxon>eudicotyledons</taxon>
        <taxon>Gunneridae</taxon>
        <taxon>Pentapetalae</taxon>
        <taxon>rosids</taxon>
        <taxon>fabids</taxon>
        <taxon>Fabales</taxon>
        <taxon>Fabaceae</taxon>
        <taxon>Papilionoideae</taxon>
        <taxon>50 kb inversion clade</taxon>
        <taxon>NPAAA clade</taxon>
        <taxon>indigoferoid/millettioid clade</taxon>
        <taxon>Phaseoleae</taxon>
        <taxon>Vigna</taxon>
    </lineage>
</organism>
<reference evidence="1 2" key="1">
    <citation type="journal article" date="2015" name="Sci. Rep.">
        <title>The power of single molecule real-time sequencing technology in the de novo assembly of a eukaryotic genome.</title>
        <authorList>
            <person name="Sakai H."/>
            <person name="Naito K."/>
            <person name="Ogiso-Tanaka E."/>
            <person name="Takahashi Y."/>
            <person name="Iseki K."/>
            <person name="Muto C."/>
            <person name="Satou K."/>
            <person name="Teruya K."/>
            <person name="Shiroma A."/>
            <person name="Shimoji M."/>
            <person name="Hirano T."/>
            <person name="Itoh T."/>
            <person name="Kaga A."/>
            <person name="Tomooka N."/>
        </authorList>
    </citation>
    <scope>NUCLEOTIDE SEQUENCE [LARGE SCALE GENOMIC DNA]</scope>
    <source>
        <strain evidence="2">cv. Shumari</strain>
    </source>
</reference>
<sequence>MLIHLCNCNTRQPFFILHLLLTTSSTCFTVFHDNVLVHTIILHGPSATVISHYVIPVFSQFPHPGPFPFS</sequence>
<proteinExistence type="predicted"/>
<name>A0A0S3RV49_PHAAN</name>
<keyword evidence="2" id="KW-1185">Reference proteome</keyword>